<name>A0ABW2R7F4_9BURK</name>
<evidence type="ECO:0000313" key="6">
    <source>
        <dbReference type="EMBL" id="MFC7434010.1"/>
    </source>
</evidence>
<sequence>MMLALRPALILTGLLTLGACAPVSRVILLPQADSPASQVTVTTPKAQLLVDQPYGVAEISRDGRLTPATTTAEDVAKTYPNLLALQPQPPERFTLQFEPGTSQLTAESKALLATVIERARTRPGGELIVTGHTNRQGAADANDRLSLERANAIRDLLIEGGFQSDLVEAVGRGEREPVVPTEDDVVEPRNRRAEIVVR</sequence>
<comment type="caution">
    <text evidence="6">The sequence shown here is derived from an EMBL/GenBank/DDBJ whole genome shotgun (WGS) entry which is preliminary data.</text>
</comment>
<keyword evidence="3" id="KW-0998">Cell outer membrane</keyword>
<evidence type="ECO:0000256" key="3">
    <source>
        <dbReference type="ARBA" id="ARBA00023237"/>
    </source>
</evidence>
<keyword evidence="7" id="KW-1185">Reference proteome</keyword>
<dbReference type="SUPFAM" id="SSF103088">
    <property type="entry name" value="OmpA-like"/>
    <property type="match status" value="1"/>
</dbReference>
<comment type="subcellular location">
    <subcellularLocation>
        <location evidence="1">Cell outer membrane</location>
    </subcellularLocation>
</comment>
<evidence type="ECO:0000256" key="4">
    <source>
        <dbReference type="PROSITE-ProRule" id="PRU00473"/>
    </source>
</evidence>
<dbReference type="InterPro" id="IPR050330">
    <property type="entry name" value="Bact_OuterMem_StrucFunc"/>
</dbReference>
<dbReference type="Proteomes" id="UP001596495">
    <property type="component" value="Unassembled WGS sequence"/>
</dbReference>
<proteinExistence type="predicted"/>
<dbReference type="InterPro" id="IPR006664">
    <property type="entry name" value="OMP_bac"/>
</dbReference>
<reference evidence="7" key="1">
    <citation type="journal article" date="2019" name="Int. J. Syst. Evol. Microbiol.">
        <title>The Global Catalogue of Microorganisms (GCM) 10K type strain sequencing project: providing services to taxonomists for standard genome sequencing and annotation.</title>
        <authorList>
            <consortium name="The Broad Institute Genomics Platform"/>
            <consortium name="The Broad Institute Genome Sequencing Center for Infectious Disease"/>
            <person name="Wu L."/>
            <person name="Ma J."/>
        </authorList>
    </citation>
    <scope>NUCLEOTIDE SEQUENCE [LARGE SCALE GENOMIC DNA]</scope>
    <source>
        <strain evidence="7">CCUG 54518</strain>
    </source>
</reference>
<dbReference type="Pfam" id="PF00691">
    <property type="entry name" value="OmpA"/>
    <property type="match status" value="1"/>
</dbReference>
<feature type="domain" description="OmpA-like" evidence="5">
    <location>
        <begin position="84"/>
        <end position="198"/>
    </location>
</feature>
<dbReference type="PRINTS" id="PR01021">
    <property type="entry name" value="OMPADOMAIN"/>
</dbReference>
<evidence type="ECO:0000313" key="7">
    <source>
        <dbReference type="Proteomes" id="UP001596495"/>
    </source>
</evidence>
<keyword evidence="2 4" id="KW-0472">Membrane</keyword>
<accession>A0ABW2R7F4</accession>
<dbReference type="EMBL" id="JBHTBX010000003">
    <property type="protein sequence ID" value="MFC7434010.1"/>
    <property type="molecule type" value="Genomic_DNA"/>
</dbReference>
<dbReference type="Gene3D" id="3.30.1330.60">
    <property type="entry name" value="OmpA-like domain"/>
    <property type="match status" value="1"/>
</dbReference>
<protein>
    <submittedName>
        <fullName evidence="6">OmpA family protein</fullName>
    </submittedName>
</protein>
<dbReference type="InterPro" id="IPR006665">
    <property type="entry name" value="OmpA-like"/>
</dbReference>
<dbReference type="PANTHER" id="PTHR30329">
    <property type="entry name" value="STATOR ELEMENT OF FLAGELLAR MOTOR COMPLEX"/>
    <property type="match status" value="1"/>
</dbReference>
<dbReference type="PROSITE" id="PS51257">
    <property type="entry name" value="PROKAR_LIPOPROTEIN"/>
    <property type="match status" value="1"/>
</dbReference>
<evidence type="ECO:0000256" key="2">
    <source>
        <dbReference type="ARBA" id="ARBA00023136"/>
    </source>
</evidence>
<evidence type="ECO:0000256" key="1">
    <source>
        <dbReference type="ARBA" id="ARBA00004442"/>
    </source>
</evidence>
<evidence type="ECO:0000259" key="5">
    <source>
        <dbReference type="PROSITE" id="PS51123"/>
    </source>
</evidence>
<organism evidence="6 7">
    <name type="scientific">Hydrogenophaga bisanensis</name>
    <dbReference type="NCBI Taxonomy" id="439611"/>
    <lineage>
        <taxon>Bacteria</taxon>
        <taxon>Pseudomonadati</taxon>
        <taxon>Pseudomonadota</taxon>
        <taxon>Betaproteobacteria</taxon>
        <taxon>Burkholderiales</taxon>
        <taxon>Comamonadaceae</taxon>
        <taxon>Hydrogenophaga</taxon>
    </lineage>
</organism>
<dbReference type="CDD" id="cd07185">
    <property type="entry name" value="OmpA_C-like"/>
    <property type="match status" value="1"/>
</dbReference>
<gene>
    <name evidence="6" type="ORF">ACFQNJ_05750</name>
</gene>
<dbReference type="PANTHER" id="PTHR30329:SF21">
    <property type="entry name" value="LIPOPROTEIN YIAD-RELATED"/>
    <property type="match status" value="1"/>
</dbReference>
<dbReference type="InterPro" id="IPR036737">
    <property type="entry name" value="OmpA-like_sf"/>
</dbReference>
<dbReference type="PROSITE" id="PS51123">
    <property type="entry name" value="OMPA_2"/>
    <property type="match status" value="1"/>
</dbReference>